<dbReference type="OrthoDB" id="220457at2"/>
<dbReference type="Pfam" id="PF13620">
    <property type="entry name" value="CarboxypepD_reg"/>
    <property type="match status" value="1"/>
</dbReference>
<reference evidence="3 4" key="1">
    <citation type="submission" date="2019-02" db="EMBL/GenBank/DDBJ databases">
        <title>Deep-cultivation of Planctomycetes and their phenomic and genomic characterization uncovers novel biology.</title>
        <authorList>
            <person name="Wiegand S."/>
            <person name="Jogler M."/>
            <person name="Boedeker C."/>
            <person name="Pinto D."/>
            <person name="Vollmers J."/>
            <person name="Rivas-Marin E."/>
            <person name="Kohn T."/>
            <person name="Peeters S.H."/>
            <person name="Heuer A."/>
            <person name="Rast P."/>
            <person name="Oberbeckmann S."/>
            <person name="Bunk B."/>
            <person name="Jeske O."/>
            <person name="Meyerdierks A."/>
            <person name="Storesund J.E."/>
            <person name="Kallscheuer N."/>
            <person name="Luecker S."/>
            <person name="Lage O.M."/>
            <person name="Pohl T."/>
            <person name="Merkel B.J."/>
            <person name="Hornburger P."/>
            <person name="Mueller R.-W."/>
            <person name="Bruemmer F."/>
            <person name="Labrenz M."/>
            <person name="Spormann A.M."/>
            <person name="Op den Camp H."/>
            <person name="Overmann J."/>
            <person name="Amann R."/>
            <person name="Jetten M.S.M."/>
            <person name="Mascher T."/>
            <person name="Medema M.H."/>
            <person name="Devos D.P."/>
            <person name="Kaster A.-K."/>
            <person name="Ovreas L."/>
            <person name="Rohde M."/>
            <person name="Galperin M.Y."/>
            <person name="Jogler C."/>
        </authorList>
    </citation>
    <scope>NUCLEOTIDE SEQUENCE [LARGE SCALE GENOMIC DNA]</scope>
    <source>
        <strain evidence="3 4">Poly24</strain>
    </source>
</reference>
<dbReference type="KEGG" id="rcf:Poly24_36780"/>
<dbReference type="Gene3D" id="2.60.40.1120">
    <property type="entry name" value="Carboxypeptidase-like, regulatory domain"/>
    <property type="match status" value="1"/>
</dbReference>
<dbReference type="EMBL" id="CP036348">
    <property type="protein sequence ID" value="QDV69959.1"/>
    <property type="molecule type" value="Genomic_DNA"/>
</dbReference>
<feature type="compositionally biased region" description="Polar residues" evidence="1">
    <location>
        <begin position="1035"/>
        <end position="1046"/>
    </location>
</feature>
<proteinExistence type="predicted"/>
<feature type="compositionally biased region" description="Low complexity" evidence="1">
    <location>
        <begin position="9"/>
        <end position="21"/>
    </location>
</feature>
<protein>
    <recommendedName>
        <fullName evidence="5">Carboxypeptidase regulatory-like domain-containing protein</fullName>
    </recommendedName>
</protein>
<accession>A0A518JWP8</accession>
<evidence type="ECO:0000313" key="3">
    <source>
        <dbReference type="EMBL" id="QDV69959.1"/>
    </source>
</evidence>
<feature type="compositionally biased region" description="Low complexity" evidence="1">
    <location>
        <begin position="153"/>
        <end position="166"/>
    </location>
</feature>
<feature type="region of interest" description="Disordered" evidence="1">
    <location>
        <begin position="1"/>
        <end position="25"/>
    </location>
</feature>
<organism evidence="3 4">
    <name type="scientific">Rosistilla carotiformis</name>
    <dbReference type="NCBI Taxonomy" id="2528017"/>
    <lineage>
        <taxon>Bacteria</taxon>
        <taxon>Pseudomonadati</taxon>
        <taxon>Planctomycetota</taxon>
        <taxon>Planctomycetia</taxon>
        <taxon>Pirellulales</taxon>
        <taxon>Pirellulaceae</taxon>
        <taxon>Rosistilla</taxon>
    </lineage>
</organism>
<keyword evidence="2" id="KW-1133">Transmembrane helix</keyword>
<dbReference type="GO" id="GO:0030246">
    <property type="term" value="F:carbohydrate binding"/>
    <property type="evidence" value="ECO:0007669"/>
    <property type="project" value="InterPro"/>
</dbReference>
<feature type="region of interest" description="Disordered" evidence="1">
    <location>
        <begin position="1029"/>
        <end position="1049"/>
    </location>
</feature>
<gene>
    <name evidence="3" type="ORF">Poly24_36780</name>
</gene>
<dbReference type="Proteomes" id="UP000315082">
    <property type="component" value="Chromosome"/>
</dbReference>
<dbReference type="SUPFAM" id="SSF49452">
    <property type="entry name" value="Starch-binding domain-like"/>
    <property type="match status" value="1"/>
</dbReference>
<evidence type="ECO:0000313" key="4">
    <source>
        <dbReference type="Proteomes" id="UP000315082"/>
    </source>
</evidence>
<keyword evidence="2" id="KW-0812">Transmembrane</keyword>
<keyword evidence="4" id="KW-1185">Reference proteome</keyword>
<dbReference type="InterPro" id="IPR013784">
    <property type="entry name" value="Carb-bd-like_fold"/>
</dbReference>
<dbReference type="RefSeq" id="WP_145098371.1">
    <property type="nucleotide sequence ID" value="NZ_CP036348.1"/>
</dbReference>
<feature type="region of interest" description="Disordered" evidence="1">
    <location>
        <begin position="109"/>
        <end position="180"/>
    </location>
</feature>
<sequence length="1500" mass="161280">MSESASEVNATAPETAAANPPRWRSGPILHGPSRYRQLAIGSCLLATLMGTILAFASLPSPNHRTVLVSLYLQPDDEALGVDAPHPPTDELFLGLVPANAPLQGVANVVESEGDEETAKPDADASGTPTATKNAKDPDAKSGGTDAKAEAAKSADASAGQAASENAPPKKRNASKPGKSWRDALVQTDSRQQVVLHVSTLARIDQGQVYFYGVDPKTEQNVAISLVDVLAQLEKSPAEKKLLILEVHWPIVSDEGDSQQRLQLLNRAIKEQLSLHEIGDTHVLLSASDQGPARGLRAAPQSLMSYCLTQSLCDAAADCDHDGRVSLKEAVDWAAPLIASASLQAGPEQRIEWIPGESNVCFSPITATIDSAHREYPAALTAGWRLREMYLANTELPWLPETGRRWAQSLSQIESGWRRGENENNVASAVARIQVECLAEIDNALATRAQTRPDSLRLAAARMLSDREATEIEARAKTLMTEHQKITATIPAAEQAAAIGKAVAKYTAAFASDQAAVALEAVVAQFDRSVRIDRDSLELLAAVRNAWKTPPTFPITQAIDRLRMSQANDQQIATALRMFRIHGRLGSDPAAIAILSPRINDVTNAFVVAQRLAWNSGMTLDSEVTRQLDSALVMSGTALAAEESVGLAIRRLKVASQTIATDAAVGVHWDHDRDYLLAQRRAADLIGAIGKLRRGTIQGAGILTGELAVLRQASEALDRQLKQMTQSHSDQITNSEASTSGLISTTIPASVRSQILNQPIEYSFGPEYRAANQSATLASAMSSVDAMSDQPQICLQTLSQQAEAIAKASASRYLSWLNDYVAQTATIDAIPIYRSIAQQRSIARSDAMIPVAIRGGLGDLTWDTPTAQIALHYQVDVMDAVPVTYEFFASAGNCIAVVPPRGTLKADQIDQIQFDLTPSDVAQVDPFVGGIWLQLTRGTQTELIPLKMPKQPIRPPVEIDFGPAASSRGRDVRLALWPDNQPQALAWQLICHDPSIASIVVSVSSPSLGTLTTAPIPCQRDVATPIRFLPAEPTTKKSPAGSQTSRDPSLLLTATEPKSGAVLGRWRIATEVLDPREAFKLGPAEYRVRPHGDNELSVDVLRNQMRLEGSDPSLPEPTFRLELDSTAIAPLIDFGDSRLQSQLAAEQSRCQLFAHNLRFDEGREPEVSLPVSINGDPGYFALSGRFPRQSSRVRLQAQRTPTIDVSAVDAIVPGQPILATLKARQLADADGLTIEVLSSDGGQEVLWRTDVPTSRSIDAKFAGGGTQATLQVVAKRSDWQLPIPTHFGTGVHRLRVTTTDPIGNQKVTGTHRFLLDDALPDEIHARGESISDQMTVLIHLRRNPSGVASVSVLPVVATTDTKVKPIKADRLGDGDETWQLAWPKALPVPEQIELTITTNAGKTGSNVVALPVQVIEPIGRIAGRVLEGSIAQPGLTVSLTDAKGKPVSKIETATDGSYTFSVPPGKYNLEVKKPATQRSAKAEVEAKLQTTTTTDLSLLRS</sequence>
<evidence type="ECO:0000256" key="2">
    <source>
        <dbReference type="SAM" id="Phobius"/>
    </source>
</evidence>
<feature type="transmembrane region" description="Helical" evidence="2">
    <location>
        <begin position="38"/>
        <end position="58"/>
    </location>
</feature>
<evidence type="ECO:0000256" key="1">
    <source>
        <dbReference type="SAM" id="MobiDB-lite"/>
    </source>
</evidence>
<keyword evidence="2" id="KW-0472">Membrane</keyword>
<evidence type="ECO:0008006" key="5">
    <source>
        <dbReference type="Google" id="ProtNLM"/>
    </source>
</evidence>
<name>A0A518JWP8_9BACT</name>